<comment type="caution">
    <text evidence="1">The sequence shown here is derived from an EMBL/GenBank/DDBJ whole genome shotgun (WGS) entry which is preliminary data.</text>
</comment>
<gene>
    <name evidence="1" type="ORF">CTEN210_15802</name>
</gene>
<evidence type="ECO:0000313" key="1">
    <source>
        <dbReference type="EMBL" id="GFH59326.1"/>
    </source>
</evidence>
<accession>A0AAD3HDK8</accession>
<evidence type="ECO:0000313" key="2">
    <source>
        <dbReference type="Proteomes" id="UP001054902"/>
    </source>
</evidence>
<dbReference type="AlphaFoldDB" id="A0AAD3HDK8"/>
<name>A0AAD3HDK8_9STRA</name>
<dbReference type="Proteomes" id="UP001054902">
    <property type="component" value="Unassembled WGS sequence"/>
</dbReference>
<sequence>MMPRRYSAARRSCINQIPKNMKRSGDETNCIQRVDEEEWIEVSSVMNTKEKISLRASLLGKKTSSIRSLYTNTTACTSARSIKTEEEEDLFNLINEVTKNVQP</sequence>
<dbReference type="EMBL" id="BLLK01000062">
    <property type="protein sequence ID" value="GFH59326.1"/>
    <property type="molecule type" value="Genomic_DNA"/>
</dbReference>
<proteinExistence type="predicted"/>
<reference evidence="1 2" key="1">
    <citation type="journal article" date="2021" name="Sci. Rep.">
        <title>The genome of the diatom Chaetoceros tenuissimus carries an ancient integrated fragment of an extant virus.</title>
        <authorList>
            <person name="Hongo Y."/>
            <person name="Kimura K."/>
            <person name="Takaki Y."/>
            <person name="Yoshida Y."/>
            <person name="Baba S."/>
            <person name="Kobayashi G."/>
            <person name="Nagasaki K."/>
            <person name="Hano T."/>
            <person name="Tomaru Y."/>
        </authorList>
    </citation>
    <scope>NUCLEOTIDE SEQUENCE [LARGE SCALE GENOMIC DNA]</scope>
    <source>
        <strain evidence="1 2">NIES-3715</strain>
    </source>
</reference>
<organism evidence="1 2">
    <name type="scientific">Chaetoceros tenuissimus</name>
    <dbReference type="NCBI Taxonomy" id="426638"/>
    <lineage>
        <taxon>Eukaryota</taxon>
        <taxon>Sar</taxon>
        <taxon>Stramenopiles</taxon>
        <taxon>Ochrophyta</taxon>
        <taxon>Bacillariophyta</taxon>
        <taxon>Coscinodiscophyceae</taxon>
        <taxon>Chaetocerotophycidae</taxon>
        <taxon>Chaetocerotales</taxon>
        <taxon>Chaetocerotaceae</taxon>
        <taxon>Chaetoceros</taxon>
    </lineage>
</organism>
<protein>
    <submittedName>
        <fullName evidence="1">Uncharacterized protein</fullName>
    </submittedName>
</protein>
<keyword evidence="2" id="KW-1185">Reference proteome</keyword>